<comment type="caution">
    <text evidence="4">The sequence shown here is derived from an EMBL/GenBank/DDBJ whole genome shotgun (WGS) entry which is preliminary data.</text>
</comment>
<feature type="non-terminal residue" evidence="4">
    <location>
        <position position="236"/>
    </location>
</feature>
<evidence type="ECO:0000313" key="5">
    <source>
        <dbReference type="Proteomes" id="UP000192257"/>
    </source>
</evidence>
<evidence type="ECO:0000313" key="4">
    <source>
        <dbReference type="EMBL" id="ORC93048.1"/>
    </source>
</evidence>
<dbReference type="Proteomes" id="UP000192257">
    <property type="component" value="Unassembled WGS sequence"/>
</dbReference>
<dbReference type="VEuPathDB" id="TriTrypDB:TM35_000023740"/>
<protein>
    <recommendedName>
        <fullName evidence="6">Surface protein TolT</fullName>
    </recommendedName>
</protein>
<keyword evidence="1" id="KW-0175">Coiled coil</keyword>
<organism evidence="4 5">
    <name type="scientific">Trypanosoma theileri</name>
    <dbReference type="NCBI Taxonomy" id="67003"/>
    <lineage>
        <taxon>Eukaryota</taxon>
        <taxon>Discoba</taxon>
        <taxon>Euglenozoa</taxon>
        <taxon>Kinetoplastea</taxon>
        <taxon>Metakinetoplastina</taxon>
        <taxon>Trypanosomatida</taxon>
        <taxon>Trypanosomatidae</taxon>
        <taxon>Trypanosoma</taxon>
    </lineage>
</organism>
<evidence type="ECO:0000256" key="3">
    <source>
        <dbReference type="SAM" id="SignalP"/>
    </source>
</evidence>
<feature type="coiled-coil region" evidence="1">
    <location>
        <begin position="96"/>
        <end position="127"/>
    </location>
</feature>
<dbReference type="RefSeq" id="XP_028887114.1">
    <property type="nucleotide sequence ID" value="XM_029021692.1"/>
</dbReference>
<accession>A0A1X0P844</accession>
<reference evidence="4 5" key="1">
    <citation type="submission" date="2017-03" db="EMBL/GenBank/DDBJ databases">
        <title>An alternative strategy for trypanosome survival in the mammalian bloodstream revealed through genome and transcriptome analysis of the ubiquitous bovine parasite Trypanosoma (Megatrypanum) theileri.</title>
        <authorList>
            <person name="Kelly S."/>
            <person name="Ivens A."/>
            <person name="Mott A."/>
            <person name="O'Neill E."/>
            <person name="Emms D."/>
            <person name="Macleod O."/>
            <person name="Voorheis P."/>
            <person name="Matthews J."/>
            <person name="Matthews K."/>
            <person name="Carrington M."/>
        </authorList>
    </citation>
    <scope>NUCLEOTIDE SEQUENCE [LARGE SCALE GENOMIC DNA]</scope>
    <source>
        <strain evidence="4">Edinburgh</strain>
    </source>
</reference>
<feature type="coiled-coil region" evidence="1">
    <location>
        <begin position="40"/>
        <end position="67"/>
    </location>
</feature>
<keyword evidence="5" id="KW-1185">Reference proteome</keyword>
<dbReference type="EMBL" id="NBCO01000002">
    <property type="protein sequence ID" value="ORC93048.1"/>
    <property type="molecule type" value="Genomic_DNA"/>
</dbReference>
<feature type="compositionally biased region" description="Low complexity" evidence="2">
    <location>
        <begin position="191"/>
        <end position="200"/>
    </location>
</feature>
<keyword evidence="3" id="KW-0732">Signal</keyword>
<feature type="signal peptide" evidence="3">
    <location>
        <begin position="1"/>
        <end position="24"/>
    </location>
</feature>
<feature type="compositionally biased region" description="Polar residues" evidence="2">
    <location>
        <begin position="201"/>
        <end position="224"/>
    </location>
</feature>
<dbReference type="GeneID" id="39981472"/>
<evidence type="ECO:0000256" key="1">
    <source>
        <dbReference type="SAM" id="Coils"/>
    </source>
</evidence>
<feature type="region of interest" description="Disordered" evidence="2">
    <location>
        <begin position="185"/>
        <end position="224"/>
    </location>
</feature>
<evidence type="ECO:0008006" key="6">
    <source>
        <dbReference type="Google" id="ProtNLM"/>
    </source>
</evidence>
<dbReference type="AlphaFoldDB" id="A0A1X0P844"/>
<sequence>MSMLPCRVLCLLAIVLCCVGVAHAAAASGENVGRFDNTEVHEQVEKIKKLKAECEEVGEAARNAAHEAQRFVDTTKKNLKTIAAVPEEVEETKIKGDELSEKAMKAAEKAEELAKRTRESATQIEDIVRLLQGEETFGAREAMIVAYKAADDAFKHAEDATICAYDVKDVLQKLEAAVAAAVEKEEEKQVEPQTQPQEQTNETSLLPTNATITNGTKRNDGSSSPALLRVPLLLLL</sequence>
<evidence type="ECO:0000256" key="2">
    <source>
        <dbReference type="SAM" id="MobiDB-lite"/>
    </source>
</evidence>
<gene>
    <name evidence="4" type="ORF">TM35_000023740</name>
</gene>
<name>A0A1X0P844_9TRYP</name>
<proteinExistence type="predicted"/>
<feature type="chain" id="PRO_5012145603" description="Surface protein TolT" evidence="3">
    <location>
        <begin position="25"/>
        <end position="236"/>
    </location>
</feature>